<accession>A0A0F9BP17</accession>
<evidence type="ECO:0000259" key="2">
    <source>
        <dbReference type="Pfam" id="PF07238"/>
    </source>
</evidence>
<evidence type="ECO:0000256" key="1">
    <source>
        <dbReference type="SAM" id="MobiDB-lite"/>
    </source>
</evidence>
<feature type="domain" description="PilZ" evidence="2">
    <location>
        <begin position="149"/>
        <end position="234"/>
    </location>
</feature>
<name>A0A0F9BP17_9ZZZZ</name>
<sequence>MSNTQMTKSEFQDILKKAADEQITAVMSHLCKGKWHMTKVAITALTPNTLHVEVSESENHRSGNIRIDQPVGMSVEAGSSKYIFETTVTGLEPSVNDAGEGKIILNIPDRVEKMQRRADARASVPDSLNVKVLFWHRGYADETIAMPMENYWQGSLIDISAVGLRMAVDLDQEPNFRTGQFIDLQFTPMPYEKPLHLEGQVRHVAKTDDGQSVSLGIQVIGLEATRMGRQKLQRMHNIVADYQKAGGVQTQGSFHSDHSEEASYEDTSISGPRLDKQYDEAEVAEEFIAEQDQVAVCVQDETLTENI</sequence>
<protein>
    <recommendedName>
        <fullName evidence="2">PilZ domain-containing protein</fullName>
    </recommendedName>
</protein>
<dbReference type="Pfam" id="PF07238">
    <property type="entry name" value="PilZ"/>
    <property type="match status" value="1"/>
</dbReference>
<dbReference type="GO" id="GO:0035438">
    <property type="term" value="F:cyclic-di-GMP binding"/>
    <property type="evidence" value="ECO:0007669"/>
    <property type="project" value="InterPro"/>
</dbReference>
<evidence type="ECO:0000313" key="3">
    <source>
        <dbReference type="EMBL" id="KKL15607.1"/>
    </source>
</evidence>
<dbReference type="InterPro" id="IPR009875">
    <property type="entry name" value="PilZ_domain"/>
</dbReference>
<gene>
    <name evidence="3" type="ORF">LCGC14_2503910</name>
</gene>
<feature type="region of interest" description="Disordered" evidence="1">
    <location>
        <begin position="249"/>
        <end position="273"/>
    </location>
</feature>
<dbReference type="EMBL" id="LAZR01040001">
    <property type="protein sequence ID" value="KKL15607.1"/>
    <property type="molecule type" value="Genomic_DNA"/>
</dbReference>
<dbReference type="AlphaFoldDB" id="A0A0F9BP17"/>
<comment type="caution">
    <text evidence="3">The sequence shown here is derived from an EMBL/GenBank/DDBJ whole genome shotgun (WGS) entry which is preliminary data.</text>
</comment>
<reference evidence="3" key="1">
    <citation type="journal article" date="2015" name="Nature">
        <title>Complex archaea that bridge the gap between prokaryotes and eukaryotes.</title>
        <authorList>
            <person name="Spang A."/>
            <person name="Saw J.H."/>
            <person name="Jorgensen S.L."/>
            <person name="Zaremba-Niedzwiedzka K."/>
            <person name="Martijn J."/>
            <person name="Lind A.E."/>
            <person name="van Eijk R."/>
            <person name="Schleper C."/>
            <person name="Guy L."/>
            <person name="Ettema T.J."/>
        </authorList>
    </citation>
    <scope>NUCLEOTIDE SEQUENCE</scope>
</reference>
<dbReference type="Gene3D" id="2.40.10.220">
    <property type="entry name" value="predicted glycosyltransferase like domains"/>
    <property type="match status" value="1"/>
</dbReference>
<organism evidence="3">
    <name type="scientific">marine sediment metagenome</name>
    <dbReference type="NCBI Taxonomy" id="412755"/>
    <lineage>
        <taxon>unclassified sequences</taxon>
        <taxon>metagenomes</taxon>
        <taxon>ecological metagenomes</taxon>
    </lineage>
</organism>
<proteinExistence type="predicted"/>